<protein>
    <submittedName>
        <fullName evidence="1">Uncharacterized protein</fullName>
    </submittedName>
</protein>
<accession>A0A558HDI9</accession>
<gene>
    <name evidence="1" type="ORF">FQP86_17335</name>
</gene>
<dbReference type="RefSeq" id="WP_144728102.1">
    <property type="nucleotide sequence ID" value="NZ_CAWOWR010000071.1"/>
</dbReference>
<proteinExistence type="predicted"/>
<reference evidence="1 2" key="1">
    <citation type="submission" date="2019-07" db="EMBL/GenBank/DDBJ databases">
        <title>Diversity of Bacteria from Kongsfjorden, Arctic.</title>
        <authorList>
            <person name="Yu Y."/>
        </authorList>
    </citation>
    <scope>NUCLEOTIDE SEQUENCE [LARGE SCALE GENOMIC DNA]</scope>
    <source>
        <strain evidence="1 2">SM1923</strain>
    </source>
</reference>
<dbReference type="Proteomes" id="UP000319941">
    <property type="component" value="Unassembled WGS sequence"/>
</dbReference>
<dbReference type="EMBL" id="VNFH01000017">
    <property type="protein sequence ID" value="TVU67205.1"/>
    <property type="molecule type" value="Genomic_DNA"/>
</dbReference>
<name>A0A558HDI9_9GAMM</name>
<evidence type="ECO:0000313" key="1">
    <source>
        <dbReference type="EMBL" id="TVU67205.1"/>
    </source>
</evidence>
<dbReference type="OrthoDB" id="6897751at2"/>
<organism evidence="1 2">
    <name type="scientific">Cobetia crustatorum</name>
    <dbReference type="NCBI Taxonomy" id="553385"/>
    <lineage>
        <taxon>Bacteria</taxon>
        <taxon>Pseudomonadati</taxon>
        <taxon>Pseudomonadota</taxon>
        <taxon>Gammaproteobacteria</taxon>
        <taxon>Oceanospirillales</taxon>
        <taxon>Halomonadaceae</taxon>
        <taxon>Cobetia</taxon>
    </lineage>
</organism>
<evidence type="ECO:0000313" key="2">
    <source>
        <dbReference type="Proteomes" id="UP000319941"/>
    </source>
</evidence>
<dbReference type="AlphaFoldDB" id="A0A558HDI9"/>
<sequence length="164" mass="17966">MPDSLAAPELPITTQAMRALQARLASITRANGYHTDLGLSVWRGFWILALGARQHVPILALQSDTERPSNTRQNRAILSADARLVLVVDALPRNEDDATAGETALEAGLADLRRCLLMDQRDDLSRVLKHDGLTLGAAEYALAEDSRYALASMPVTMECIEHYT</sequence>
<keyword evidence="2" id="KW-1185">Reference proteome</keyword>
<comment type="caution">
    <text evidence="1">The sequence shown here is derived from an EMBL/GenBank/DDBJ whole genome shotgun (WGS) entry which is preliminary data.</text>
</comment>